<dbReference type="Pfam" id="PF13738">
    <property type="entry name" value="Pyr_redox_3"/>
    <property type="match status" value="1"/>
</dbReference>
<dbReference type="PATRIC" id="fig|1263870.3.peg.262"/>
<evidence type="ECO:0000313" key="3">
    <source>
        <dbReference type="Proteomes" id="UP000011885"/>
    </source>
</evidence>
<sequence>MITPCKERELDFLIIGAGPAGIQLGYFMKRAGYDHLILEAHDRPGTFLEKYPRHGKLLSINKVHTGYTDRESQLRYDWNSLLCDDDDMAFGKYSKEYFPSTEDYARYTRDFVERFDLDIQFNTCVESVEKPKKVVKDTSSAITTERSTTFAVSSWPLEFKSHTSQRFLASNSPRITPTCRSIPRTLRVSGF</sequence>
<name>M5UKC7_9BACT</name>
<comment type="caution">
    <text evidence="2">The sequence shown here is derived from an EMBL/GenBank/DDBJ whole genome shotgun (WGS) entry which is preliminary data.</text>
</comment>
<dbReference type="SUPFAM" id="SSF51905">
    <property type="entry name" value="FAD/NAD(P)-binding domain"/>
    <property type="match status" value="1"/>
</dbReference>
<dbReference type="AlphaFoldDB" id="M5UKC7"/>
<dbReference type="InterPro" id="IPR050982">
    <property type="entry name" value="Auxin_biosynth/cation_transpt"/>
</dbReference>
<dbReference type="PANTHER" id="PTHR43539">
    <property type="entry name" value="FLAVIN-BINDING MONOOXYGENASE-LIKE PROTEIN (AFU_ORTHOLOGUE AFUA_4G09220)"/>
    <property type="match status" value="1"/>
</dbReference>
<organism evidence="2 3">
    <name type="scientific">Rhodopirellula sallentina SM41</name>
    <dbReference type="NCBI Taxonomy" id="1263870"/>
    <lineage>
        <taxon>Bacteria</taxon>
        <taxon>Pseudomonadati</taxon>
        <taxon>Planctomycetota</taxon>
        <taxon>Planctomycetia</taxon>
        <taxon>Pirellulales</taxon>
        <taxon>Pirellulaceae</taxon>
        <taxon>Rhodopirellula</taxon>
    </lineage>
</organism>
<dbReference type="Gene3D" id="3.50.50.60">
    <property type="entry name" value="FAD/NAD(P)-binding domain"/>
    <property type="match status" value="1"/>
</dbReference>
<dbReference type="Proteomes" id="UP000011885">
    <property type="component" value="Unassembled WGS sequence"/>
</dbReference>
<dbReference type="PANTHER" id="PTHR43539:SF23">
    <property type="entry name" value="FAD-DEPENDENT OXIDOREDUCTASE DOMAIN-CONTAINING PROTEIN 2"/>
    <property type="match status" value="1"/>
</dbReference>
<dbReference type="GO" id="GO:0036503">
    <property type="term" value="P:ERAD pathway"/>
    <property type="evidence" value="ECO:0007669"/>
    <property type="project" value="TreeGrafter"/>
</dbReference>
<dbReference type="GO" id="GO:0004497">
    <property type="term" value="F:monooxygenase activity"/>
    <property type="evidence" value="ECO:0007669"/>
    <property type="project" value="TreeGrafter"/>
</dbReference>
<dbReference type="EMBL" id="ANOH01000020">
    <property type="protein sequence ID" value="EMI58306.1"/>
    <property type="molecule type" value="Genomic_DNA"/>
</dbReference>
<dbReference type="RefSeq" id="WP_008673526.1">
    <property type="nucleotide sequence ID" value="NZ_ANOH01000020.1"/>
</dbReference>
<evidence type="ECO:0000256" key="1">
    <source>
        <dbReference type="ARBA" id="ARBA00023002"/>
    </source>
</evidence>
<proteinExistence type="predicted"/>
<protein>
    <submittedName>
        <fullName evidence="2">FAD-dependent oxidoreductase domain-containing protein 2</fullName>
    </submittedName>
</protein>
<gene>
    <name evidence="2" type="ORF">RSSM_00239</name>
</gene>
<keyword evidence="3" id="KW-1185">Reference proteome</keyword>
<keyword evidence="1" id="KW-0560">Oxidoreductase</keyword>
<dbReference type="GO" id="GO:0050660">
    <property type="term" value="F:flavin adenine dinucleotide binding"/>
    <property type="evidence" value="ECO:0007669"/>
    <property type="project" value="TreeGrafter"/>
</dbReference>
<dbReference type="InterPro" id="IPR036188">
    <property type="entry name" value="FAD/NAD-bd_sf"/>
</dbReference>
<accession>M5UKC7</accession>
<dbReference type="OrthoDB" id="9778740at2"/>
<evidence type="ECO:0000313" key="2">
    <source>
        <dbReference type="EMBL" id="EMI58306.1"/>
    </source>
</evidence>
<reference evidence="2 3" key="1">
    <citation type="journal article" date="2013" name="Mar. Genomics">
        <title>Expression of sulfatases in Rhodopirellula baltica and the diversity of sulfatases in the genus Rhodopirellula.</title>
        <authorList>
            <person name="Wegner C.E."/>
            <person name="Richter-Heitmann T."/>
            <person name="Klindworth A."/>
            <person name="Klockow C."/>
            <person name="Richter M."/>
            <person name="Achstetter T."/>
            <person name="Glockner F.O."/>
            <person name="Harder J."/>
        </authorList>
    </citation>
    <scope>NUCLEOTIDE SEQUENCE [LARGE SCALE GENOMIC DNA]</scope>
    <source>
        <strain evidence="2 3">SM41</strain>
    </source>
</reference>